<evidence type="ECO:0000256" key="3">
    <source>
        <dbReference type="ARBA" id="ARBA00022801"/>
    </source>
</evidence>
<dbReference type="InterPro" id="IPR036514">
    <property type="entry name" value="SGNH_hydro_sf"/>
</dbReference>
<accession>A0AAQ3K2K7</accession>
<evidence type="ECO:0000256" key="1">
    <source>
        <dbReference type="ARBA" id="ARBA00008668"/>
    </source>
</evidence>
<dbReference type="EMBL" id="CP136892">
    <property type="protein sequence ID" value="WOL00768.1"/>
    <property type="molecule type" value="Genomic_DNA"/>
</dbReference>
<dbReference type="CDD" id="cd01837">
    <property type="entry name" value="SGNH_plant_lipase_like"/>
    <property type="match status" value="1"/>
</dbReference>
<protein>
    <submittedName>
        <fullName evidence="6">GDSL esterase/lipase</fullName>
    </submittedName>
</protein>
<dbReference type="GO" id="GO:0016788">
    <property type="term" value="F:hydrolase activity, acting on ester bonds"/>
    <property type="evidence" value="ECO:0007669"/>
    <property type="project" value="InterPro"/>
</dbReference>
<feature type="signal peptide" evidence="5">
    <location>
        <begin position="1"/>
        <end position="17"/>
    </location>
</feature>
<sequence length="362" mass="39729">MKLFVLLLLSCFHLSFSSSTYNAIFNFGDSISDTGNLLLSGGASKVFPGIASLPYGSTFFGRPTGRCSDGRLIIDFIAEAFGLPFLPPILTQNQSFVHGANFAVAGATALDASFFEQRGFVGLTNYTLNLQLQWFEQLIPSLCHTTEDCRAYLSKSLFFVGEIGGNDYIHPTMAGLSFEEVQTYVPFVVETISNAVERLINLGAVNLVVPGTPSVGCMGQILTMAVGNDDGDDYETETGCLKKANNVMKQHNDLLRHEVAKLRRKHPHVNIIYADLYQPVIQFFRSPSYYGFKSNPLRACCGGGGPYNFDFKVRCGEPGSSVCGDPSSSLDWDGDHLTETAYHQVAQFWLKGLNANLRNDMK</sequence>
<dbReference type="PANTHER" id="PTHR22835">
    <property type="entry name" value="ZINC FINGER FYVE DOMAIN CONTAINING PROTEIN"/>
    <property type="match status" value="1"/>
</dbReference>
<dbReference type="Proteomes" id="UP001327560">
    <property type="component" value="Chromosome 3"/>
</dbReference>
<dbReference type="Gene3D" id="3.40.50.1110">
    <property type="entry name" value="SGNH hydrolase"/>
    <property type="match status" value="1"/>
</dbReference>
<evidence type="ECO:0000313" key="7">
    <source>
        <dbReference type="Proteomes" id="UP001327560"/>
    </source>
</evidence>
<organism evidence="6 7">
    <name type="scientific">Canna indica</name>
    <name type="common">Indian-shot</name>
    <dbReference type="NCBI Taxonomy" id="4628"/>
    <lineage>
        <taxon>Eukaryota</taxon>
        <taxon>Viridiplantae</taxon>
        <taxon>Streptophyta</taxon>
        <taxon>Embryophyta</taxon>
        <taxon>Tracheophyta</taxon>
        <taxon>Spermatophyta</taxon>
        <taxon>Magnoliopsida</taxon>
        <taxon>Liliopsida</taxon>
        <taxon>Zingiberales</taxon>
        <taxon>Cannaceae</taxon>
        <taxon>Canna</taxon>
    </lineage>
</organism>
<proteinExistence type="inferred from homology"/>
<reference evidence="6 7" key="1">
    <citation type="submission" date="2023-10" db="EMBL/GenBank/DDBJ databases">
        <title>Chromosome-scale genome assembly provides insights into flower coloration mechanisms of Canna indica.</title>
        <authorList>
            <person name="Li C."/>
        </authorList>
    </citation>
    <scope>NUCLEOTIDE SEQUENCE [LARGE SCALE GENOMIC DNA]</scope>
    <source>
        <tissue evidence="6">Flower</tissue>
    </source>
</reference>
<dbReference type="SUPFAM" id="SSF52266">
    <property type="entry name" value="SGNH hydrolase"/>
    <property type="match status" value="1"/>
</dbReference>
<dbReference type="Pfam" id="PF00657">
    <property type="entry name" value="Lipase_GDSL"/>
    <property type="match status" value="1"/>
</dbReference>
<dbReference type="AlphaFoldDB" id="A0AAQ3K2K7"/>
<keyword evidence="4" id="KW-0325">Glycoprotein</keyword>
<gene>
    <name evidence="6" type="ORF">Cni_G09481</name>
</gene>
<dbReference type="InterPro" id="IPR001087">
    <property type="entry name" value="GDSL"/>
</dbReference>
<dbReference type="PANTHER" id="PTHR22835:SF683">
    <property type="entry name" value="OS05G0506800 PROTEIN"/>
    <property type="match status" value="1"/>
</dbReference>
<feature type="chain" id="PRO_5042998515" evidence="5">
    <location>
        <begin position="18"/>
        <end position="362"/>
    </location>
</feature>
<evidence type="ECO:0000313" key="6">
    <source>
        <dbReference type="EMBL" id="WOL00768.1"/>
    </source>
</evidence>
<evidence type="ECO:0000256" key="4">
    <source>
        <dbReference type="ARBA" id="ARBA00023180"/>
    </source>
</evidence>
<comment type="similarity">
    <text evidence="1">Belongs to the 'GDSL' lipolytic enzyme family.</text>
</comment>
<keyword evidence="2 5" id="KW-0732">Signal</keyword>
<dbReference type="InterPro" id="IPR035669">
    <property type="entry name" value="SGNH_plant_lipase-like"/>
</dbReference>
<evidence type="ECO:0000256" key="5">
    <source>
        <dbReference type="SAM" id="SignalP"/>
    </source>
</evidence>
<evidence type="ECO:0000256" key="2">
    <source>
        <dbReference type="ARBA" id="ARBA00022729"/>
    </source>
</evidence>
<keyword evidence="3" id="KW-0378">Hydrolase</keyword>
<keyword evidence="7" id="KW-1185">Reference proteome</keyword>
<name>A0AAQ3K2K7_9LILI</name>